<dbReference type="SUPFAM" id="SSF54593">
    <property type="entry name" value="Glyoxalase/Bleomycin resistance protein/Dihydroxybiphenyl dioxygenase"/>
    <property type="match status" value="1"/>
</dbReference>
<feature type="domain" description="Glyoxalase/fosfomycin resistance/dioxygenase" evidence="1">
    <location>
        <begin position="5"/>
        <end position="108"/>
    </location>
</feature>
<dbReference type="EMBL" id="JAUSRO010000005">
    <property type="protein sequence ID" value="MDP9899697.1"/>
    <property type="molecule type" value="Genomic_DNA"/>
</dbReference>
<name>A0ABT9S5P7_9BURK</name>
<organism evidence="2 3">
    <name type="scientific">Variovorax ginsengisoli</name>
    <dbReference type="NCBI Taxonomy" id="363844"/>
    <lineage>
        <taxon>Bacteria</taxon>
        <taxon>Pseudomonadati</taxon>
        <taxon>Pseudomonadota</taxon>
        <taxon>Betaproteobacteria</taxon>
        <taxon>Burkholderiales</taxon>
        <taxon>Comamonadaceae</taxon>
        <taxon>Variovorax</taxon>
    </lineage>
</organism>
<evidence type="ECO:0000313" key="2">
    <source>
        <dbReference type="EMBL" id="MDP9899697.1"/>
    </source>
</evidence>
<dbReference type="InterPro" id="IPR004360">
    <property type="entry name" value="Glyas_Fos-R_dOase_dom"/>
</dbReference>
<dbReference type="RefSeq" id="WP_307689514.1">
    <property type="nucleotide sequence ID" value="NZ_JAUSRO010000005.1"/>
</dbReference>
<reference evidence="2 3" key="1">
    <citation type="submission" date="2023-07" db="EMBL/GenBank/DDBJ databases">
        <title>Sorghum-associated microbial communities from plants grown in Nebraska, USA.</title>
        <authorList>
            <person name="Schachtman D."/>
        </authorList>
    </citation>
    <scope>NUCLEOTIDE SEQUENCE [LARGE SCALE GENOMIC DNA]</scope>
    <source>
        <strain evidence="2 3">DS1607</strain>
    </source>
</reference>
<dbReference type="Proteomes" id="UP001226867">
    <property type="component" value="Unassembled WGS sequence"/>
</dbReference>
<dbReference type="InterPro" id="IPR029068">
    <property type="entry name" value="Glyas_Bleomycin-R_OHBP_Dase"/>
</dbReference>
<dbReference type="Gene3D" id="3.10.180.10">
    <property type="entry name" value="2,3-Dihydroxybiphenyl 1,2-Dioxygenase, domain 1"/>
    <property type="match status" value="1"/>
</dbReference>
<protein>
    <submittedName>
        <fullName evidence="2">Glyoxalase superfamily protein PhnB</fullName>
    </submittedName>
</protein>
<comment type="caution">
    <text evidence="2">The sequence shown here is derived from an EMBL/GenBank/DDBJ whole genome shotgun (WGS) entry which is preliminary data.</text>
</comment>
<keyword evidence="3" id="KW-1185">Reference proteome</keyword>
<proteinExistence type="predicted"/>
<evidence type="ECO:0000259" key="1">
    <source>
        <dbReference type="Pfam" id="PF00903"/>
    </source>
</evidence>
<gene>
    <name evidence="2" type="ORF">J2W36_001948</name>
</gene>
<sequence length="124" mass="13580">MSLSILLRCFDIEQTREFYESVLCCVVASTAENTITVTKGGAHLIFTSQDLWSATPGFSGTIYITVADVDQYFSTIASKASVAWPLQTMPYGGREFAITDCNGYLLAFQQEGSRVVRAAPCRMA</sequence>
<dbReference type="Pfam" id="PF00903">
    <property type="entry name" value="Glyoxalase"/>
    <property type="match status" value="1"/>
</dbReference>
<evidence type="ECO:0000313" key="3">
    <source>
        <dbReference type="Proteomes" id="UP001226867"/>
    </source>
</evidence>
<accession>A0ABT9S5P7</accession>